<dbReference type="EMBL" id="CAUYUJ010021175">
    <property type="protein sequence ID" value="CAK0903165.1"/>
    <property type="molecule type" value="Genomic_DNA"/>
</dbReference>
<keyword evidence="3" id="KW-1185">Reference proteome</keyword>
<feature type="region of interest" description="Disordered" evidence="1">
    <location>
        <begin position="1"/>
        <end position="39"/>
    </location>
</feature>
<name>A0ABN9XT35_9DINO</name>
<accession>A0ABN9XT35</accession>
<sequence>MGSADFFSSQGWRRSPPPGPALRARLRRPKAADGAMPRGHGVGLFAGQAVAASFQAAAPSGLGPPMQQTIGGVPFMCYKDDEAAASVTAREQVCVLPAPRRSSRLRDWPALARGPQTRSPCCSACLARRPAARPAR</sequence>
<evidence type="ECO:0000256" key="1">
    <source>
        <dbReference type="SAM" id="MobiDB-lite"/>
    </source>
</evidence>
<reference evidence="2" key="1">
    <citation type="submission" date="2023-10" db="EMBL/GenBank/DDBJ databases">
        <authorList>
            <person name="Chen Y."/>
            <person name="Shah S."/>
            <person name="Dougan E. K."/>
            <person name="Thang M."/>
            <person name="Chan C."/>
        </authorList>
    </citation>
    <scope>NUCLEOTIDE SEQUENCE [LARGE SCALE GENOMIC DNA]</scope>
</reference>
<comment type="caution">
    <text evidence="2">The sequence shown here is derived from an EMBL/GenBank/DDBJ whole genome shotgun (WGS) entry which is preliminary data.</text>
</comment>
<organism evidence="2 3">
    <name type="scientific">Prorocentrum cordatum</name>
    <dbReference type="NCBI Taxonomy" id="2364126"/>
    <lineage>
        <taxon>Eukaryota</taxon>
        <taxon>Sar</taxon>
        <taxon>Alveolata</taxon>
        <taxon>Dinophyceae</taxon>
        <taxon>Prorocentrales</taxon>
        <taxon>Prorocentraceae</taxon>
        <taxon>Prorocentrum</taxon>
    </lineage>
</organism>
<feature type="compositionally biased region" description="Polar residues" evidence="1">
    <location>
        <begin position="1"/>
        <end position="12"/>
    </location>
</feature>
<protein>
    <submittedName>
        <fullName evidence="2">Uncharacterized protein</fullName>
    </submittedName>
</protein>
<proteinExistence type="predicted"/>
<gene>
    <name evidence="2" type="ORF">PCOR1329_LOCUS79550</name>
</gene>
<evidence type="ECO:0000313" key="2">
    <source>
        <dbReference type="EMBL" id="CAK0903165.1"/>
    </source>
</evidence>
<dbReference type="Proteomes" id="UP001189429">
    <property type="component" value="Unassembled WGS sequence"/>
</dbReference>
<feature type="non-terminal residue" evidence="2">
    <location>
        <position position="136"/>
    </location>
</feature>
<evidence type="ECO:0000313" key="3">
    <source>
        <dbReference type="Proteomes" id="UP001189429"/>
    </source>
</evidence>